<gene>
    <name evidence="2" type="ORF">JTE90_008761</name>
</gene>
<name>A0AAV6UR59_9ARAC</name>
<dbReference type="Proteomes" id="UP000827092">
    <property type="component" value="Unassembled WGS sequence"/>
</dbReference>
<keyword evidence="3" id="KW-1185">Reference proteome</keyword>
<dbReference type="CDD" id="cd01647">
    <property type="entry name" value="RT_LTR"/>
    <property type="match status" value="1"/>
</dbReference>
<accession>A0AAV6UR59</accession>
<dbReference type="GO" id="GO:0071897">
    <property type="term" value="P:DNA biosynthetic process"/>
    <property type="evidence" value="ECO:0007669"/>
    <property type="project" value="UniProtKB-ARBA"/>
</dbReference>
<dbReference type="AlphaFoldDB" id="A0AAV6UR59"/>
<evidence type="ECO:0000313" key="3">
    <source>
        <dbReference type="Proteomes" id="UP000827092"/>
    </source>
</evidence>
<comment type="caution">
    <text evidence="2">The sequence shown here is derived from an EMBL/GenBank/DDBJ whole genome shotgun (WGS) entry which is preliminary data.</text>
</comment>
<dbReference type="Gene3D" id="3.10.10.10">
    <property type="entry name" value="HIV Type 1 Reverse Transcriptase, subunit A, domain 1"/>
    <property type="match status" value="1"/>
</dbReference>
<sequence>MVHKGILESISSSEWATPVVPVVKRDGSIRLCGDYRCTVNKSVKPNTYPLPTVNEVLSTVAGGKVFSKLDLSQAYLQLPVDDATSRLLTLNTHKGLFRVKRLPFDILEPLHKLLQKDVPWEWTAEHEEAYKVSKGLLTTDDLLVHYDEKLPLILTSDASSYGLGSVLSHLLPNGKEAPVAYYSRTMTMKGTTVGQIKRL</sequence>
<proteinExistence type="predicted"/>
<reference evidence="2 3" key="1">
    <citation type="journal article" date="2022" name="Nat. Ecol. Evol.">
        <title>A masculinizing supergene underlies an exaggerated male reproductive morph in a spider.</title>
        <authorList>
            <person name="Hendrickx F."/>
            <person name="De Corte Z."/>
            <person name="Sonet G."/>
            <person name="Van Belleghem S.M."/>
            <person name="Kostlbacher S."/>
            <person name="Vangestel C."/>
        </authorList>
    </citation>
    <scope>NUCLEOTIDE SEQUENCE [LARGE SCALE GENOMIC DNA]</scope>
    <source>
        <strain evidence="2">W744_W776</strain>
    </source>
</reference>
<protein>
    <recommendedName>
        <fullName evidence="1">Reverse transcriptase/retrotransposon-derived protein RNase H-like domain-containing protein</fullName>
    </recommendedName>
</protein>
<evidence type="ECO:0000313" key="2">
    <source>
        <dbReference type="EMBL" id="KAG8186234.1"/>
    </source>
</evidence>
<dbReference type="SUPFAM" id="SSF56672">
    <property type="entry name" value="DNA/RNA polymerases"/>
    <property type="match status" value="1"/>
</dbReference>
<dbReference type="Pfam" id="PF17919">
    <property type="entry name" value="RT_RNaseH_2"/>
    <property type="match status" value="1"/>
</dbReference>
<evidence type="ECO:0000259" key="1">
    <source>
        <dbReference type="Pfam" id="PF17919"/>
    </source>
</evidence>
<dbReference type="EMBL" id="JAFNEN010000309">
    <property type="protein sequence ID" value="KAG8186234.1"/>
    <property type="molecule type" value="Genomic_DNA"/>
</dbReference>
<dbReference type="PANTHER" id="PTHR37984:SF12">
    <property type="entry name" value="RIBONUCLEASE H"/>
    <property type="match status" value="1"/>
</dbReference>
<dbReference type="InterPro" id="IPR043502">
    <property type="entry name" value="DNA/RNA_pol_sf"/>
</dbReference>
<dbReference type="InterPro" id="IPR043128">
    <property type="entry name" value="Rev_trsase/Diguanyl_cyclase"/>
</dbReference>
<organism evidence="2 3">
    <name type="scientific">Oedothorax gibbosus</name>
    <dbReference type="NCBI Taxonomy" id="931172"/>
    <lineage>
        <taxon>Eukaryota</taxon>
        <taxon>Metazoa</taxon>
        <taxon>Ecdysozoa</taxon>
        <taxon>Arthropoda</taxon>
        <taxon>Chelicerata</taxon>
        <taxon>Arachnida</taxon>
        <taxon>Araneae</taxon>
        <taxon>Araneomorphae</taxon>
        <taxon>Entelegynae</taxon>
        <taxon>Araneoidea</taxon>
        <taxon>Linyphiidae</taxon>
        <taxon>Erigoninae</taxon>
        <taxon>Oedothorax</taxon>
    </lineage>
</organism>
<dbReference type="InterPro" id="IPR041577">
    <property type="entry name" value="RT_RNaseH_2"/>
</dbReference>
<dbReference type="Gene3D" id="3.30.70.270">
    <property type="match status" value="1"/>
</dbReference>
<dbReference type="PANTHER" id="PTHR37984">
    <property type="entry name" value="PROTEIN CBG26694"/>
    <property type="match status" value="1"/>
</dbReference>
<feature type="domain" description="Reverse transcriptase/retrotransposon-derived protein RNase H-like" evidence="1">
    <location>
        <begin position="122"/>
        <end position="189"/>
    </location>
</feature>
<dbReference type="InterPro" id="IPR050951">
    <property type="entry name" value="Retrovirus_Pol_polyprotein"/>
</dbReference>